<dbReference type="Gene3D" id="3.40.50.10320">
    <property type="entry name" value="LmbE-like"/>
    <property type="match status" value="1"/>
</dbReference>
<evidence type="ECO:0000256" key="1">
    <source>
        <dbReference type="ARBA" id="ARBA00001947"/>
    </source>
</evidence>
<evidence type="ECO:0000313" key="3">
    <source>
        <dbReference type="EMBL" id="CBI44370.1"/>
    </source>
</evidence>
<dbReference type="InterPro" id="IPR024078">
    <property type="entry name" value="LmbE-like_dom_sf"/>
</dbReference>
<accession>A0A9P1JJY1</accession>
<dbReference type="EMBL" id="FN597644">
    <property type="protein sequence ID" value="CBI44370.1"/>
    <property type="molecule type" value="Genomic_DNA"/>
</dbReference>
<keyword evidence="3" id="KW-0378">Hydrolase</keyword>
<dbReference type="GO" id="GO:0000225">
    <property type="term" value="F:N-acetylglucosaminylphosphatidylinositol deacetylase activity"/>
    <property type="evidence" value="ECO:0007669"/>
    <property type="project" value="UniProtKB-EC"/>
</dbReference>
<gene>
    <name evidence="3" type="primary">RBAM_031180</name>
    <name evidence="3" type="ordered locus">BAMF_3244</name>
</gene>
<sequence length="226" mass="25551">MMKVMVFAAHPDDEIIGVGGTLAKHVRQGDSVSAVIMAEGKSSRKTDYEKPEESVMEHSHQETEQALSTLGIHDFVRLNLPDNRMDSMDLLDVVKEAEKQISRFQPDIVYTQYGGDINIDHSVVFRAVMTATRPLPGHTVKRVFAYETLSSTEWNYCQKDQFHANFFVNIEDELETKLKSMACYGSELRDFPHPRSLQAIEHNAHVWGAKSGFSAAEAFMLVRGTW</sequence>
<comment type="cofactor">
    <cofactor evidence="1">
        <name>Zn(2+)</name>
        <dbReference type="ChEBI" id="CHEBI:29105"/>
    </cofactor>
</comment>
<dbReference type="Pfam" id="PF02585">
    <property type="entry name" value="PIG-L"/>
    <property type="match status" value="1"/>
</dbReference>
<evidence type="ECO:0000313" key="4">
    <source>
        <dbReference type="Proteomes" id="UP000006562"/>
    </source>
</evidence>
<comment type="catalytic activity">
    <reaction evidence="2">
        <text>(S)-malyl N-acetyl-alpha-D-glucosaminide + H2O = (S)-malyl alpha-D-glucosaminide + acetate</text>
        <dbReference type="Rhea" id="RHEA:33411"/>
        <dbReference type="ChEBI" id="CHEBI:15377"/>
        <dbReference type="ChEBI" id="CHEBI:30089"/>
        <dbReference type="ChEBI" id="CHEBI:64870"/>
        <dbReference type="ChEBI" id="CHEBI:64871"/>
    </reaction>
</comment>
<dbReference type="SUPFAM" id="SSF102588">
    <property type="entry name" value="LmbE-like"/>
    <property type="match status" value="1"/>
</dbReference>
<reference evidence="3 4" key="1">
    <citation type="journal article" date="2011" name="Int. J. Syst. Evol. Microbiol.">
        <title>Relationship of Bacillus amyloliquefaciens clades associated with strains DSM 7T and FZB42T: a proposal for Bacillus amyloliquefaciens subsp. amyloliquefaciens subsp. nov. and Bacillus amyloliquefaciens subsp. plantarum subsp. nov. based on complete genome sequence comparisons.</title>
        <authorList>
            <person name="Borriss R."/>
            <person name="Chen X.H."/>
            <person name="Rueckert C."/>
            <person name="Blom J."/>
            <person name="Becker A."/>
            <person name="Baumgarth B."/>
            <person name="Fan B."/>
            <person name="Pukall R."/>
            <person name="Schumann P."/>
            <person name="Sproer C."/>
            <person name="Junge H."/>
            <person name="Vater J."/>
            <person name="Puhler A."/>
            <person name="Klenk H.P."/>
        </authorList>
    </citation>
    <scope>NUCLEOTIDE SEQUENCE [LARGE SCALE GENOMIC DNA]</scope>
    <source>
        <strain evidence="4">DSM 7</strain>
    </source>
</reference>
<dbReference type="Proteomes" id="UP000006562">
    <property type="component" value="Chromosome"/>
</dbReference>
<proteinExistence type="predicted"/>
<dbReference type="PANTHER" id="PTHR12993">
    <property type="entry name" value="N-ACETYLGLUCOSAMINYL-PHOSPHATIDYLINOSITOL DE-N-ACETYLASE-RELATED"/>
    <property type="match status" value="1"/>
</dbReference>
<dbReference type="InterPro" id="IPR003737">
    <property type="entry name" value="GlcNAc_PI_deacetylase-related"/>
</dbReference>
<name>A0A9P1JJY1_BACAS</name>
<dbReference type="KEGG" id="bao:BAMF_3244"/>
<keyword evidence="4" id="KW-1185">Reference proteome</keyword>
<dbReference type="AlphaFoldDB" id="A0A9P1JJY1"/>
<dbReference type="PANTHER" id="PTHR12993:SF30">
    <property type="entry name" value="N-ACETYL-ALPHA-D-GLUCOSAMINYL L-MALATE DEACETYLASE 1"/>
    <property type="match status" value="1"/>
</dbReference>
<protein>
    <submittedName>
        <fullName evidence="3">N-acetylglucosaminyl-phosphatidylinositol de-N-acetylase Phosphatidylinositol-glycan biosynthesis class L protein PIG-L</fullName>
        <ecNumber evidence="3">3.5.1.89</ecNumber>
    </submittedName>
</protein>
<dbReference type="EC" id="3.5.1.89" evidence="3"/>
<organism evidence="3 4">
    <name type="scientific">Bacillus amyloliquefaciens (strain ATCC 23350 / DSM 7 / BCRC 11601 / CCUG 28519 / NBRC 15535 / NRRL B-14393 / F)</name>
    <dbReference type="NCBI Taxonomy" id="692420"/>
    <lineage>
        <taxon>Bacteria</taxon>
        <taxon>Bacillati</taxon>
        <taxon>Bacillota</taxon>
        <taxon>Bacilli</taxon>
        <taxon>Bacillales</taxon>
        <taxon>Bacillaceae</taxon>
        <taxon>Bacillus</taxon>
        <taxon>Bacillus amyloliquefaciens group</taxon>
    </lineage>
</organism>
<reference evidence="4" key="2">
    <citation type="journal article" date="2011" name="J. Biotechnol.">
        <title>Genome sequence of B. amyloliquefaciens type strain DSM7(T) reveals differences to plant-associated B. amyloliquefaciens FZB42.</title>
        <authorList>
            <person name="Ruckert C."/>
            <person name="Blom J."/>
            <person name="Chen X."/>
            <person name="Reva O."/>
            <person name="Borriss R."/>
        </authorList>
    </citation>
    <scope>NUCLEOTIDE SEQUENCE [LARGE SCALE GENOMIC DNA]</scope>
    <source>
        <strain evidence="4">DSM 7</strain>
    </source>
</reference>
<evidence type="ECO:0000256" key="2">
    <source>
        <dbReference type="ARBA" id="ARBA00024609"/>
    </source>
</evidence>